<keyword evidence="1" id="KW-0812">Transmembrane</keyword>
<dbReference type="STRING" id="321339.SAMN05444340_10660"/>
<feature type="transmembrane region" description="Helical" evidence="1">
    <location>
        <begin position="6"/>
        <end position="22"/>
    </location>
</feature>
<proteinExistence type="predicted"/>
<dbReference type="OrthoDB" id="21325at2"/>
<dbReference type="EMBL" id="FNPF01000006">
    <property type="protein sequence ID" value="SDY35044.1"/>
    <property type="molecule type" value="Genomic_DNA"/>
</dbReference>
<evidence type="ECO:0000313" key="3">
    <source>
        <dbReference type="Proteomes" id="UP000199286"/>
    </source>
</evidence>
<feature type="transmembrane region" description="Helical" evidence="1">
    <location>
        <begin position="34"/>
        <end position="52"/>
    </location>
</feature>
<organism evidence="2 3">
    <name type="scientific">Citreimonas salinaria</name>
    <dbReference type="NCBI Taxonomy" id="321339"/>
    <lineage>
        <taxon>Bacteria</taxon>
        <taxon>Pseudomonadati</taxon>
        <taxon>Pseudomonadota</taxon>
        <taxon>Alphaproteobacteria</taxon>
        <taxon>Rhodobacterales</taxon>
        <taxon>Roseobacteraceae</taxon>
        <taxon>Citreimonas</taxon>
    </lineage>
</organism>
<feature type="transmembrane region" description="Helical" evidence="1">
    <location>
        <begin position="209"/>
        <end position="226"/>
    </location>
</feature>
<evidence type="ECO:0008006" key="4">
    <source>
        <dbReference type="Google" id="ProtNLM"/>
    </source>
</evidence>
<feature type="transmembrane region" description="Helical" evidence="1">
    <location>
        <begin position="94"/>
        <end position="114"/>
    </location>
</feature>
<feature type="transmembrane region" description="Helical" evidence="1">
    <location>
        <begin position="126"/>
        <end position="144"/>
    </location>
</feature>
<feature type="transmembrane region" description="Helical" evidence="1">
    <location>
        <begin position="180"/>
        <end position="197"/>
    </location>
</feature>
<feature type="transmembrane region" description="Helical" evidence="1">
    <location>
        <begin position="156"/>
        <end position="174"/>
    </location>
</feature>
<keyword evidence="1" id="KW-1133">Transmembrane helix</keyword>
<evidence type="ECO:0000313" key="2">
    <source>
        <dbReference type="EMBL" id="SDY35044.1"/>
    </source>
</evidence>
<accession>A0A1H3J778</accession>
<protein>
    <recommendedName>
        <fullName evidence="4">ZIP Zinc transporter</fullName>
    </recommendedName>
</protein>
<keyword evidence="3" id="KW-1185">Reference proteome</keyword>
<evidence type="ECO:0000256" key="1">
    <source>
        <dbReference type="SAM" id="Phobius"/>
    </source>
</evidence>
<dbReference type="AlphaFoldDB" id="A0A1H3J778"/>
<dbReference type="RefSeq" id="WP_089882644.1">
    <property type="nucleotide sequence ID" value="NZ_FNPF01000006.1"/>
</dbReference>
<feature type="transmembrane region" description="Helical" evidence="1">
    <location>
        <begin position="64"/>
        <end position="82"/>
    </location>
</feature>
<dbReference type="Proteomes" id="UP000199286">
    <property type="component" value="Unassembled WGS sequence"/>
</dbReference>
<sequence length="227" mass="24383">MTEQILVFTLGAGFVLVHLLASRMDWLDRTPRSLWLSTAGGVSIAYVFVHLLPELGHFSRDTELHAGLYVAALAGFVGFYGIEAHIRRTSDDDAAFRLHLTSYAGYNVVVGYLLDAQAREEPLAGLLFYAFALSLHLIINDRALAERHGARHAGGGRLTLAGSVATGVLVGAFVELPEAAVAVFFALLAGATVLTVIKEELPKQRQSRFGAFAGGALLYSVLLLLGF</sequence>
<gene>
    <name evidence="2" type="ORF">SAMN05444340_10660</name>
</gene>
<reference evidence="2 3" key="1">
    <citation type="submission" date="2016-10" db="EMBL/GenBank/DDBJ databases">
        <authorList>
            <person name="de Groot N.N."/>
        </authorList>
    </citation>
    <scope>NUCLEOTIDE SEQUENCE [LARGE SCALE GENOMIC DNA]</scope>
    <source>
        <strain evidence="2 3">DSM 26880</strain>
    </source>
</reference>
<keyword evidence="1" id="KW-0472">Membrane</keyword>
<name>A0A1H3J778_9RHOB</name>